<dbReference type="InterPro" id="IPR010471">
    <property type="entry name" value="DUF1068"/>
</dbReference>
<dbReference type="PROSITE" id="PS50137">
    <property type="entry name" value="DS_RBD"/>
    <property type="match status" value="1"/>
</dbReference>
<dbReference type="AlphaFoldDB" id="A0A834ZUW3"/>
<keyword evidence="1" id="KW-0694">RNA-binding</keyword>
<dbReference type="Gene3D" id="3.30.160.20">
    <property type="match status" value="1"/>
</dbReference>
<dbReference type="GO" id="GO:0003723">
    <property type="term" value="F:RNA binding"/>
    <property type="evidence" value="ECO:0007669"/>
    <property type="project" value="UniProtKB-UniRule"/>
</dbReference>
<organism evidence="4 5">
    <name type="scientific">Tetracentron sinense</name>
    <name type="common">Spur-leaf</name>
    <dbReference type="NCBI Taxonomy" id="13715"/>
    <lineage>
        <taxon>Eukaryota</taxon>
        <taxon>Viridiplantae</taxon>
        <taxon>Streptophyta</taxon>
        <taxon>Embryophyta</taxon>
        <taxon>Tracheophyta</taxon>
        <taxon>Spermatophyta</taxon>
        <taxon>Magnoliopsida</taxon>
        <taxon>Trochodendrales</taxon>
        <taxon>Trochodendraceae</taxon>
        <taxon>Tetracentron</taxon>
    </lineage>
</organism>
<evidence type="ECO:0000259" key="3">
    <source>
        <dbReference type="PROSITE" id="PS50137"/>
    </source>
</evidence>
<dbReference type="PANTHER" id="PTHR32254:SF14">
    <property type="entry name" value="EXPRESSED PROTEIN"/>
    <property type="match status" value="1"/>
</dbReference>
<dbReference type="PANTHER" id="PTHR32254">
    <property type="entry name" value="EXPRESSED PROTEIN"/>
    <property type="match status" value="1"/>
</dbReference>
<comment type="caution">
    <text evidence="4">The sequence shown here is derived from an EMBL/GenBank/DDBJ whole genome shotgun (WGS) entry which is preliminary data.</text>
</comment>
<name>A0A834ZUW3_TETSI</name>
<evidence type="ECO:0000313" key="5">
    <source>
        <dbReference type="Proteomes" id="UP000655225"/>
    </source>
</evidence>
<protein>
    <recommendedName>
        <fullName evidence="3">DRBM domain-containing protein</fullName>
    </recommendedName>
</protein>
<gene>
    <name evidence="4" type="ORF">HHK36_002128</name>
</gene>
<dbReference type="Pfam" id="PF00035">
    <property type="entry name" value="dsrm"/>
    <property type="match status" value="1"/>
</dbReference>
<proteinExistence type="predicted"/>
<dbReference type="OrthoDB" id="1898954at2759"/>
<evidence type="ECO:0000256" key="2">
    <source>
        <dbReference type="SAM" id="Coils"/>
    </source>
</evidence>
<keyword evidence="2" id="KW-0175">Coiled coil</keyword>
<accession>A0A834ZUW3</accession>
<evidence type="ECO:0000313" key="4">
    <source>
        <dbReference type="EMBL" id="KAF8414129.1"/>
    </source>
</evidence>
<dbReference type="EMBL" id="JABCRI010000001">
    <property type="protein sequence ID" value="KAF8414129.1"/>
    <property type="molecule type" value="Genomic_DNA"/>
</dbReference>
<sequence>MQYLDNHLVLPLLFAQGIDLAPQLGHRLSLRLQLGLVLQVLSESIDNFLLRGLNGRLLVLVGPLHPIPKVQRKQEVEKEVGPAHNKRFLCSVQIETIDGVFVTSGDAKPRVKDAENSAASMMIRGLQDTKFKILLTAPIREREREMDLSKHRTGVLKGALVVMGLCLGGYILGPPLYWHLAAVSHSSSSNSCPPCICDCASQPFLSLPQGLSNTSFADCVKHDPEASNEMEKNFTELLSEELKLQEAETLENQQRADMALLEAKKMASQYQKEADKCNSGMETCEEAREKAEAALVAQKKLTAMWELRARQRGWKEGITKSQAES</sequence>
<dbReference type="Proteomes" id="UP000655225">
    <property type="component" value="Unassembled WGS sequence"/>
</dbReference>
<reference evidence="4 5" key="1">
    <citation type="submission" date="2020-04" db="EMBL/GenBank/DDBJ databases">
        <title>Plant Genome Project.</title>
        <authorList>
            <person name="Zhang R.-G."/>
        </authorList>
    </citation>
    <scope>NUCLEOTIDE SEQUENCE [LARGE SCALE GENOMIC DNA]</scope>
    <source>
        <strain evidence="4">YNK0</strain>
        <tissue evidence="4">Leaf</tissue>
    </source>
</reference>
<dbReference type="Pfam" id="PF06364">
    <property type="entry name" value="DUF1068"/>
    <property type="match status" value="1"/>
</dbReference>
<keyword evidence="5" id="KW-1185">Reference proteome</keyword>
<feature type="coiled-coil region" evidence="2">
    <location>
        <begin position="244"/>
        <end position="301"/>
    </location>
</feature>
<evidence type="ECO:0000256" key="1">
    <source>
        <dbReference type="PROSITE-ProRule" id="PRU00266"/>
    </source>
</evidence>
<feature type="domain" description="DRBM" evidence="3">
    <location>
        <begin position="76"/>
        <end position="128"/>
    </location>
</feature>
<dbReference type="InterPro" id="IPR014720">
    <property type="entry name" value="dsRBD_dom"/>
</dbReference>
<dbReference type="SUPFAM" id="SSF54768">
    <property type="entry name" value="dsRNA-binding domain-like"/>
    <property type="match status" value="1"/>
</dbReference>